<proteinExistence type="predicted"/>
<feature type="compositionally biased region" description="Basic and acidic residues" evidence="1">
    <location>
        <begin position="1"/>
        <end position="10"/>
    </location>
</feature>
<feature type="compositionally biased region" description="Low complexity" evidence="1">
    <location>
        <begin position="11"/>
        <end position="21"/>
    </location>
</feature>
<name>A0AAC9HQM9_9PSEU</name>
<gene>
    <name evidence="2" type="ORF">TL08_14965</name>
</gene>
<dbReference type="AlphaFoldDB" id="A0AAC9HQM9"/>
<protein>
    <submittedName>
        <fullName evidence="2">Tripartite tricarboxylate transporter TctB family</fullName>
    </submittedName>
</protein>
<keyword evidence="3" id="KW-1185">Reference proteome</keyword>
<organism evidence="2 3">
    <name type="scientific">Actinoalloteichus hymeniacidonis</name>
    <dbReference type="NCBI Taxonomy" id="340345"/>
    <lineage>
        <taxon>Bacteria</taxon>
        <taxon>Bacillati</taxon>
        <taxon>Actinomycetota</taxon>
        <taxon>Actinomycetes</taxon>
        <taxon>Pseudonocardiales</taxon>
        <taxon>Pseudonocardiaceae</taxon>
        <taxon>Actinoalloteichus</taxon>
    </lineage>
</organism>
<evidence type="ECO:0000313" key="2">
    <source>
        <dbReference type="EMBL" id="AOS63802.1"/>
    </source>
</evidence>
<evidence type="ECO:0000313" key="3">
    <source>
        <dbReference type="Proteomes" id="UP000095210"/>
    </source>
</evidence>
<sequence length="176" mass="17853">MRPDSSDHARGSGPDPAGAEPPSEPAARRLGRTASLAVHLGITLVGVLGMLLALHAGIGSLSAPGPGLWPLAAASLATAAGLGTVVQTILGARATALNGSMRPAIGLGLAILFVLLFSFVSVIVALVVVFALWTRLLGEMPWPSVALWTVLGATLLYLLFGVLIATPFPAPLTVIP</sequence>
<feature type="region of interest" description="Disordered" evidence="1">
    <location>
        <begin position="1"/>
        <end position="26"/>
    </location>
</feature>
<dbReference type="RefSeq" id="WP_216637724.1">
    <property type="nucleotide sequence ID" value="NZ_CP014859.1"/>
</dbReference>
<dbReference type="Proteomes" id="UP000095210">
    <property type="component" value="Chromosome"/>
</dbReference>
<accession>A0AAC9HQM9</accession>
<dbReference type="KEGG" id="ahm:TL08_14965"/>
<evidence type="ECO:0000256" key="1">
    <source>
        <dbReference type="SAM" id="MobiDB-lite"/>
    </source>
</evidence>
<reference evidence="3" key="1">
    <citation type="submission" date="2016-03" db="EMBL/GenBank/DDBJ databases">
        <title>Complete genome sequence of the type strain Actinoalloteichus hymeniacidonis DSM 45092.</title>
        <authorList>
            <person name="Schaffert L."/>
            <person name="Albersmeier A."/>
            <person name="Winkler A."/>
            <person name="Kalinowski J."/>
            <person name="Zotchev S."/>
            <person name="Ruckert C."/>
        </authorList>
    </citation>
    <scope>NUCLEOTIDE SEQUENCE [LARGE SCALE GENOMIC DNA]</scope>
    <source>
        <strain evidence="3">HPA177(T) (DSM 45092(T))</strain>
    </source>
</reference>
<dbReference type="EMBL" id="CP014859">
    <property type="protein sequence ID" value="AOS63802.1"/>
    <property type="molecule type" value="Genomic_DNA"/>
</dbReference>